<gene>
    <name evidence="1" type="ORF">BpHYR1_028063</name>
</gene>
<feature type="non-terminal residue" evidence="1">
    <location>
        <position position="1"/>
    </location>
</feature>
<dbReference type="Proteomes" id="UP000276133">
    <property type="component" value="Unassembled WGS sequence"/>
</dbReference>
<reference evidence="1 2" key="1">
    <citation type="journal article" date="2018" name="Sci. Rep.">
        <title>Genomic signatures of local adaptation to the degree of environmental predictability in rotifers.</title>
        <authorList>
            <person name="Franch-Gras L."/>
            <person name="Hahn C."/>
            <person name="Garcia-Roger E.M."/>
            <person name="Carmona M.J."/>
            <person name="Serra M."/>
            <person name="Gomez A."/>
        </authorList>
    </citation>
    <scope>NUCLEOTIDE SEQUENCE [LARGE SCALE GENOMIC DNA]</scope>
    <source>
        <strain evidence="1">HYR1</strain>
    </source>
</reference>
<evidence type="ECO:0000313" key="2">
    <source>
        <dbReference type="Proteomes" id="UP000276133"/>
    </source>
</evidence>
<keyword evidence="2" id="KW-1185">Reference proteome</keyword>
<organism evidence="1 2">
    <name type="scientific">Brachionus plicatilis</name>
    <name type="common">Marine rotifer</name>
    <name type="synonym">Brachionus muelleri</name>
    <dbReference type="NCBI Taxonomy" id="10195"/>
    <lineage>
        <taxon>Eukaryota</taxon>
        <taxon>Metazoa</taxon>
        <taxon>Spiralia</taxon>
        <taxon>Gnathifera</taxon>
        <taxon>Rotifera</taxon>
        <taxon>Eurotatoria</taxon>
        <taxon>Monogononta</taxon>
        <taxon>Pseudotrocha</taxon>
        <taxon>Ploima</taxon>
        <taxon>Brachionidae</taxon>
        <taxon>Brachionus</taxon>
    </lineage>
</organism>
<name>A0A3M7PE99_BRAPC</name>
<dbReference type="EMBL" id="REGN01011659">
    <property type="protein sequence ID" value="RMZ97080.1"/>
    <property type="molecule type" value="Genomic_DNA"/>
</dbReference>
<comment type="caution">
    <text evidence="1">The sequence shown here is derived from an EMBL/GenBank/DDBJ whole genome shotgun (WGS) entry which is preliminary data.</text>
</comment>
<accession>A0A3M7PE99</accession>
<proteinExistence type="predicted"/>
<evidence type="ECO:0000313" key="1">
    <source>
        <dbReference type="EMBL" id="RMZ97080.1"/>
    </source>
</evidence>
<protein>
    <submittedName>
        <fullName evidence="1">Uncharacterized protein</fullName>
    </submittedName>
</protein>
<dbReference type="AlphaFoldDB" id="A0A3M7PE99"/>
<sequence length="70" mass="8201">FKHLLNKSGLLCFVTTLITNNCNLKTRSLLFTKELDDSTFKASECDGFYEGWNHITKDQKKIVTRLKNYR</sequence>